<dbReference type="EMBL" id="CAJVPU010006070">
    <property type="protein sequence ID" value="CAG8556136.1"/>
    <property type="molecule type" value="Genomic_DNA"/>
</dbReference>
<gene>
    <name evidence="1" type="ORF">DHETER_LOCUS5442</name>
</gene>
<comment type="caution">
    <text evidence="1">The sequence shown here is derived from an EMBL/GenBank/DDBJ whole genome shotgun (WGS) entry which is preliminary data.</text>
</comment>
<evidence type="ECO:0000313" key="1">
    <source>
        <dbReference type="EMBL" id="CAG8556136.1"/>
    </source>
</evidence>
<organism evidence="1 2">
    <name type="scientific">Dentiscutata heterogama</name>
    <dbReference type="NCBI Taxonomy" id="1316150"/>
    <lineage>
        <taxon>Eukaryota</taxon>
        <taxon>Fungi</taxon>
        <taxon>Fungi incertae sedis</taxon>
        <taxon>Mucoromycota</taxon>
        <taxon>Glomeromycotina</taxon>
        <taxon>Glomeromycetes</taxon>
        <taxon>Diversisporales</taxon>
        <taxon>Gigasporaceae</taxon>
        <taxon>Dentiscutata</taxon>
    </lineage>
</organism>
<evidence type="ECO:0000313" key="2">
    <source>
        <dbReference type="Proteomes" id="UP000789702"/>
    </source>
</evidence>
<dbReference type="Proteomes" id="UP000789702">
    <property type="component" value="Unassembled WGS sequence"/>
</dbReference>
<sequence>MTFGFIRIYYPELADRVSFRLSFAALFCDIGYSGHVLINLVWDAIPGFLCGYVNLHIIFVNEYKRRNFENYYFTIAFSFALLLSLLPVADSMYGHNDPVGGCWYRFSGQKKNMIWEWTTYFGWINTSILYCALVIIMVVRKLKFMANQTDVFDLSSASRLPGHPPLINKAVILSVVRRVVLYPVVPVAQFFCSFSETCYYLSQVPSYPLTISCFIGMSLQAPLSTISNHFDNIS</sequence>
<keyword evidence="2" id="KW-1185">Reference proteome</keyword>
<protein>
    <submittedName>
        <fullName evidence="1">16565_t:CDS:1</fullName>
    </submittedName>
</protein>
<accession>A0ACA9LZY9</accession>
<proteinExistence type="predicted"/>
<reference evidence="1" key="1">
    <citation type="submission" date="2021-06" db="EMBL/GenBank/DDBJ databases">
        <authorList>
            <person name="Kallberg Y."/>
            <person name="Tangrot J."/>
            <person name="Rosling A."/>
        </authorList>
    </citation>
    <scope>NUCLEOTIDE SEQUENCE</scope>
    <source>
        <strain evidence="1">IL203A</strain>
    </source>
</reference>
<name>A0ACA9LZY9_9GLOM</name>